<accession>A0A803LU98</accession>
<keyword evidence="1" id="KW-0479">Metal-binding</keyword>
<dbReference type="Pfam" id="PF03171">
    <property type="entry name" value="2OG-FeII_Oxy"/>
    <property type="match status" value="1"/>
</dbReference>
<reference evidence="4" key="1">
    <citation type="journal article" date="2017" name="Nature">
        <title>The genome of Chenopodium quinoa.</title>
        <authorList>
            <person name="Jarvis D.E."/>
            <person name="Ho Y.S."/>
            <person name="Lightfoot D.J."/>
            <person name="Schmoeckel S.M."/>
            <person name="Li B."/>
            <person name="Borm T.J.A."/>
            <person name="Ohyanagi H."/>
            <person name="Mineta K."/>
            <person name="Michell C.T."/>
            <person name="Saber N."/>
            <person name="Kharbatia N.M."/>
            <person name="Rupper R.R."/>
            <person name="Sharp A.R."/>
            <person name="Dally N."/>
            <person name="Boughton B.A."/>
            <person name="Woo Y.H."/>
            <person name="Gao G."/>
            <person name="Schijlen E.G.W.M."/>
            <person name="Guo X."/>
            <person name="Momin A.A."/>
            <person name="Negrao S."/>
            <person name="Al-Babili S."/>
            <person name="Gehring C."/>
            <person name="Roessner U."/>
            <person name="Jung C."/>
            <person name="Murphy K."/>
            <person name="Arold S.T."/>
            <person name="Gojobori T."/>
            <person name="van der Linden C.G."/>
            <person name="van Loo E.N."/>
            <person name="Jellen E.N."/>
            <person name="Maughan P.J."/>
            <person name="Tester M."/>
        </authorList>
    </citation>
    <scope>NUCLEOTIDE SEQUENCE [LARGE SCALE GENOMIC DNA]</scope>
    <source>
        <strain evidence="4">cv. PI 614886</strain>
    </source>
</reference>
<dbReference type="InterPro" id="IPR005123">
    <property type="entry name" value="Oxoglu/Fe-dep_dioxygenase_dom"/>
</dbReference>
<dbReference type="PANTHER" id="PTHR47991">
    <property type="entry name" value="OXOGLUTARATE/IRON-DEPENDENT DIOXYGENASE"/>
    <property type="match status" value="1"/>
</dbReference>
<dbReference type="Proteomes" id="UP000596660">
    <property type="component" value="Unplaced"/>
</dbReference>
<name>A0A803LU98_CHEQI</name>
<dbReference type="InterPro" id="IPR027443">
    <property type="entry name" value="IPNS-like_sf"/>
</dbReference>
<evidence type="ECO:0000256" key="2">
    <source>
        <dbReference type="ARBA" id="ARBA00023004"/>
    </source>
</evidence>
<sequence length="150" mass="16578">MNVNHYPPCPDPKLTLAAARHKDRSLITIVVQGDIPGLQFFNDGEWIPADPIPDVFVVNMGNVMQIVSNGKLKPGEHQVVTNENVTRQSAAIFLSPADDHLFGPAKGLTNDDNPPIYRDLQYHELLAAHNRGRTLKISSDETVKSFLIEA</sequence>
<keyword evidence="5" id="KW-1185">Reference proteome</keyword>
<dbReference type="InterPro" id="IPR044861">
    <property type="entry name" value="IPNS-like_FE2OG_OXY"/>
</dbReference>
<evidence type="ECO:0000313" key="4">
    <source>
        <dbReference type="EnsemblPlants" id="AUR62018792-RA:cds"/>
    </source>
</evidence>
<evidence type="ECO:0000259" key="3">
    <source>
        <dbReference type="PROSITE" id="PS51471"/>
    </source>
</evidence>
<evidence type="ECO:0000256" key="1">
    <source>
        <dbReference type="ARBA" id="ARBA00022723"/>
    </source>
</evidence>
<organism evidence="4 5">
    <name type="scientific">Chenopodium quinoa</name>
    <name type="common">Quinoa</name>
    <dbReference type="NCBI Taxonomy" id="63459"/>
    <lineage>
        <taxon>Eukaryota</taxon>
        <taxon>Viridiplantae</taxon>
        <taxon>Streptophyta</taxon>
        <taxon>Embryophyta</taxon>
        <taxon>Tracheophyta</taxon>
        <taxon>Spermatophyta</taxon>
        <taxon>Magnoliopsida</taxon>
        <taxon>eudicotyledons</taxon>
        <taxon>Gunneridae</taxon>
        <taxon>Pentapetalae</taxon>
        <taxon>Caryophyllales</taxon>
        <taxon>Chenopodiaceae</taxon>
        <taxon>Chenopodioideae</taxon>
        <taxon>Atripliceae</taxon>
        <taxon>Chenopodium</taxon>
    </lineage>
</organism>
<keyword evidence="2" id="KW-0408">Iron</keyword>
<dbReference type="Gene3D" id="2.60.120.330">
    <property type="entry name" value="B-lactam Antibiotic, Isopenicillin N Synthase, Chain"/>
    <property type="match status" value="1"/>
</dbReference>
<evidence type="ECO:0000313" key="5">
    <source>
        <dbReference type="Proteomes" id="UP000596660"/>
    </source>
</evidence>
<dbReference type="InterPro" id="IPR050295">
    <property type="entry name" value="Plant_2OG-oxidoreductases"/>
</dbReference>
<dbReference type="SUPFAM" id="SSF51197">
    <property type="entry name" value="Clavaminate synthase-like"/>
    <property type="match status" value="1"/>
</dbReference>
<feature type="domain" description="Fe2OG dioxygenase" evidence="3">
    <location>
        <begin position="1"/>
        <end position="96"/>
    </location>
</feature>
<dbReference type="AlphaFoldDB" id="A0A803LU98"/>
<proteinExistence type="predicted"/>
<reference evidence="4" key="2">
    <citation type="submission" date="2021-03" db="UniProtKB">
        <authorList>
            <consortium name="EnsemblPlants"/>
        </authorList>
    </citation>
    <scope>IDENTIFICATION</scope>
</reference>
<protein>
    <recommendedName>
        <fullName evidence="3">Fe2OG dioxygenase domain-containing protein</fullName>
    </recommendedName>
</protein>
<dbReference type="PROSITE" id="PS51471">
    <property type="entry name" value="FE2OG_OXY"/>
    <property type="match status" value="1"/>
</dbReference>
<dbReference type="GO" id="GO:0046872">
    <property type="term" value="F:metal ion binding"/>
    <property type="evidence" value="ECO:0007669"/>
    <property type="project" value="UniProtKB-KW"/>
</dbReference>
<dbReference type="OMA" id="WISIKPI"/>
<dbReference type="EnsemblPlants" id="AUR62018792-RA">
    <property type="protein sequence ID" value="AUR62018792-RA:cds"/>
    <property type="gene ID" value="AUR62018792"/>
</dbReference>
<dbReference type="Gramene" id="AUR62018792-RA">
    <property type="protein sequence ID" value="AUR62018792-RA:cds"/>
    <property type="gene ID" value="AUR62018792"/>
</dbReference>